<accession>A0ABD4T9C1</accession>
<feature type="compositionally biased region" description="Basic and acidic residues" evidence="1">
    <location>
        <begin position="212"/>
        <end position="239"/>
    </location>
</feature>
<feature type="compositionally biased region" description="Acidic residues" evidence="1">
    <location>
        <begin position="240"/>
        <end position="250"/>
    </location>
</feature>
<dbReference type="AlphaFoldDB" id="A0ABD4T9C1"/>
<sequence length="272" mass="30598">MAISDPIQQRSDLIGTQVITRNSGRKLGVVNQMWVDVDQREVVALGVRSTLVTGEQRYMLLTSVKQIGDVVLVEDENAIEPVDIYGCSTIINHEVVTETGELLGKVRGFKFDPNTGHLTALVIASLGLPLIPSQVISTYELPIDEIVSSGPDRIIVFEGAEERVNQLTVGLMERLGLSTPPWESDMEDYIPTTVSTSNQLASGTRPTYAPPRQEEREKERVRVEDRPLMRDEYLERDAWADEGEAQEDQYEAQPLNLPERQKIAEYEREPDY</sequence>
<dbReference type="RefSeq" id="WP_166278382.1">
    <property type="nucleotide sequence ID" value="NZ_JTHE03000121.1"/>
</dbReference>
<evidence type="ECO:0000259" key="2">
    <source>
        <dbReference type="Pfam" id="PF05239"/>
    </source>
</evidence>
<dbReference type="Proteomes" id="UP000031561">
    <property type="component" value="Unassembled WGS sequence"/>
</dbReference>
<feature type="domain" description="PRC-barrel" evidence="2">
    <location>
        <begin position="10"/>
        <end position="73"/>
    </location>
</feature>
<feature type="region of interest" description="Disordered" evidence="1">
    <location>
        <begin position="197"/>
        <end position="272"/>
    </location>
</feature>
<dbReference type="InterPro" id="IPR011033">
    <property type="entry name" value="PRC_barrel-like_sf"/>
</dbReference>
<feature type="compositionally biased region" description="Basic and acidic residues" evidence="1">
    <location>
        <begin position="259"/>
        <end position="272"/>
    </location>
</feature>
<dbReference type="PANTHER" id="PTHR36740">
    <property type="entry name" value="PRC DOMAIN-CONTAINING PROTEIN"/>
    <property type="match status" value="1"/>
</dbReference>
<organism evidence="3 4">
    <name type="scientific">Lyngbya confervoides BDU141951</name>
    <dbReference type="NCBI Taxonomy" id="1574623"/>
    <lineage>
        <taxon>Bacteria</taxon>
        <taxon>Bacillati</taxon>
        <taxon>Cyanobacteriota</taxon>
        <taxon>Cyanophyceae</taxon>
        <taxon>Oscillatoriophycideae</taxon>
        <taxon>Oscillatoriales</taxon>
        <taxon>Microcoleaceae</taxon>
        <taxon>Lyngbya</taxon>
    </lineage>
</organism>
<gene>
    <name evidence="3" type="ORF">QQ91_0021430</name>
</gene>
<dbReference type="EMBL" id="JTHE03000121">
    <property type="protein sequence ID" value="MCM1985383.1"/>
    <property type="molecule type" value="Genomic_DNA"/>
</dbReference>
<dbReference type="PANTHER" id="PTHR36740:SF1">
    <property type="entry name" value="PRC-BARREL DOMAIN-CONTAINING PROTEIN"/>
    <property type="match status" value="1"/>
</dbReference>
<dbReference type="SUPFAM" id="SSF50346">
    <property type="entry name" value="PRC-barrel domain"/>
    <property type="match status" value="2"/>
</dbReference>
<dbReference type="InterPro" id="IPR027275">
    <property type="entry name" value="PRC-brl_dom"/>
</dbReference>
<comment type="caution">
    <text evidence="3">The sequence shown here is derived from an EMBL/GenBank/DDBJ whole genome shotgun (WGS) entry which is preliminary data.</text>
</comment>
<reference evidence="3 4" key="1">
    <citation type="journal article" date="2015" name="Genome Announc.">
        <title>Draft Genome Sequence of Filamentous Marine Cyanobacterium Lyngbya confervoides Strain BDU141951.</title>
        <authorList>
            <person name="Chandrababunaidu M.M."/>
            <person name="Sen D."/>
            <person name="Tripathy S."/>
        </authorList>
    </citation>
    <scope>NUCLEOTIDE SEQUENCE [LARGE SCALE GENOMIC DNA]</scope>
    <source>
        <strain evidence="3 4">BDU141951</strain>
    </source>
</reference>
<evidence type="ECO:0000313" key="4">
    <source>
        <dbReference type="Proteomes" id="UP000031561"/>
    </source>
</evidence>
<evidence type="ECO:0000313" key="3">
    <source>
        <dbReference type="EMBL" id="MCM1985383.1"/>
    </source>
</evidence>
<feature type="domain" description="PRC-barrel" evidence="2">
    <location>
        <begin position="84"/>
        <end position="162"/>
    </location>
</feature>
<keyword evidence="4" id="KW-1185">Reference proteome</keyword>
<proteinExistence type="predicted"/>
<name>A0ABD4T9C1_9CYAN</name>
<protein>
    <submittedName>
        <fullName evidence="3">PRC-barrel domain-containing protein</fullName>
    </submittedName>
</protein>
<dbReference type="Gene3D" id="2.30.30.240">
    <property type="entry name" value="PRC-barrel domain"/>
    <property type="match status" value="2"/>
</dbReference>
<evidence type="ECO:0000256" key="1">
    <source>
        <dbReference type="SAM" id="MobiDB-lite"/>
    </source>
</evidence>
<dbReference type="Pfam" id="PF05239">
    <property type="entry name" value="PRC"/>
    <property type="match status" value="2"/>
</dbReference>